<dbReference type="InterPro" id="IPR036249">
    <property type="entry name" value="Thioredoxin-like_sf"/>
</dbReference>
<evidence type="ECO:0000313" key="2">
    <source>
        <dbReference type="EMBL" id="MBB4693435.1"/>
    </source>
</evidence>
<dbReference type="Proteomes" id="UP000542742">
    <property type="component" value="Unassembled WGS sequence"/>
</dbReference>
<dbReference type="InterPro" id="IPR000866">
    <property type="entry name" value="AhpC/TSA"/>
</dbReference>
<dbReference type="SUPFAM" id="SSF52833">
    <property type="entry name" value="Thioredoxin-like"/>
    <property type="match status" value="1"/>
</dbReference>
<dbReference type="InterPro" id="IPR050553">
    <property type="entry name" value="Thioredoxin_ResA/DsbE_sf"/>
</dbReference>
<dbReference type="AlphaFoldDB" id="A0A7W7CRJ7"/>
<dbReference type="PANTHER" id="PTHR42852">
    <property type="entry name" value="THIOL:DISULFIDE INTERCHANGE PROTEIN DSBE"/>
    <property type="match status" value="1"/>
</dbReference>
<gene>
    <name evidence="2" type="ORF">BKA14_003583</name>
</gene>
<dbReference type="Pfam" id="PF00578">
    <property type="entry name" value="AhpC-TSA"/>
    <property type="match status" value="1"/>
</dbReference>
<dbReference type="EMBL" id="JACHMF010000001">
    <property type="protein sequence ID" value="MBB4693435.1"/>
    <property type="molecule type" value="Genomic_DNA"/>
</dbReference>
<proteinExistence type="predicted"/>
<keyword evidence="3" id="KW-1185">Reference proteome</keyword>
<accession>A0A7W7CRJ7</accession>
<dbReference type="RefSeq" id="WP_184952054.1">
    <property type="nucleotide sequence ID" value="NZ_BOMC01000056.1"/>
</dbReference>
<keyword evidence="2" id="KW-0413">Isomerase</keyword>
<organism evidence="2 3">
    <name type="scientific">Paractinoplanes abujensis</name>
    <dbReference type="NCBI Taxonomy" id="882441"/>
    <lineage>
        <taxon>Bacteria</taxon>
        <taxon>Bacillati</taxon>
        <taxon>Actinomycetota</taxon>
        <taxon>Actinomycetes</taxon>
        <taxon>Micromonosporales</taxon>
        <taxon>Micromonosporaceae</taxon>
        <taxon>Paractinoplanes</taxon>
    </lineage>
</organism>
<dbReference type="PANTHER" id="PTHR42852:SF13">
    <property type="entry name" value="PROTEIN DIPZ"/>
    <property type="match status" value="1"/>
</dbReference>
<dbReference type="Gene3D" id="3.40.30.10">
    <property type="entry name" value="Glutaredoxin"/>
    <property type="match status" value="1"/>
</dbReference>
<feature type="domain" description="Thioredoxin" evidence="1">
    <location>
        <begin position="1"/>
        <end position="152"/>
    </location>
</feature>
<reference evidence="2 3" key="1">
    <citation type="submission" date="2020-08" db="EMBL/GenBank/DDBJ databases">
        <title>Sequencing the genomes of 1000 actinobacteria strains.</title>
        <authorList>
            <person name="Klenk H.-P."/>
        </authorList>
    </citation>
    <scope>NUCLEOTIDE SEQUENCE [LARGE SCALE GENOMIC DNA]</scope>
    <source>
        <strain evidence="2 3">DSM 45518</strain>
    </source>
</reference>
<dbReference type="PROSITE" id="PS51352">
    <property type="entry name" value="THIOREDOXIN_2"/>
    <property type="match status" value="1"/>
</dbReference>
<evidence type="ECO:0000313" key="3">
    <source>
        <dbReference type="Proteomes" id="UP000542742"/>
    </source>
</evidence>
<sequence>MNTRTEAPEWTTTQWFNSEPLSLTALRGQVIVVEAFQMLCPGCVAHGLPQAAKLARVFGGDLAVVGLHSVFEHHQAMTPVSLEAFLHEYRVTFPVGVDAHEEGNPTPVTFGRYGMRGTPTLLLIDRDGVLRAHHFGAVDDMEIASAVTRLIDAKSAPVPGTVPAGATEASFCSVDGVCS</sequence>
<name>A0A7W7CRJ7_9ACTN</name>
<evidence type="ECO:0000259" key="1">
    <source>
        <dbReference type="PROSITE" id="PS51352"/>
    </source>
</evidence>
<dbReference type="GO" id="GO:0016853">
    <property type="term" value="F:isomerase activity"/>
    <property type="evidence" value="ECO:0007669"/>
    <property type="project" value="UniProtKB-KW"/>
</dbReference>
<dbReference type="GO" id="GO:0016209">
    <property type="term" value="F:antioxidant activity"/>
    <property type="evidence" value="ECO:0007669"/>
    <property type="project" value="InterPro"/>
</dbReference>
<dbReference type="GO" id="GO:0016491">
    <property type="term" value="F:oxidoreductase activity"/>
    <property type="evidence" value="ECO:0007669"/>
    <property type="project" value="InterPro"/>
</dbReference>
<comment type="caution">
    <text evidence="2">The sequence shown here is derived from an EMBL/GenBank/DDBJ whole genome shotgun (WGS) entry which is preliminary data.</text>
</comment>
<protein>
    <submittedName>
        <fullName evidence="2">Thiol-disulfide isomerase/thioredoxin</fullName>
    </submittedName>
</protein>
<dbReference type="InterPro" id="IPR013766">
    <property type="entry name" value="Thioredoxin_domain"/>
</dbReference>